<accession>A0A232LQQ9</accession>
<dbReference type="Proteomes" id="UP000243515">
    <property type="component" value="Unassembled WGS sequence"/>
</dbReference>
<feature type="compositionally biased region" description="Basic and acidic residues" evidence="2">
    <location>
        <begin position="285"/>
        <end position="302"/>
    </location>
</feature>
<feature type="compositionally biased region" description="Acidic residues" evidence="2">
    <location>
        <begin position="52"/>
        <end position="73"/>
    </location>
</feature>
<feature type="compositionally biased region" description="Basic and acidic residues" evidence="2">
    <location>
        <begin position="345"/>
        <end position="357"/>
    </location>
</feature>
<feature type="region of interest" description="Disordered" evidence="2">
    <location>
        <begin position="282"/>
        <end position="320"/>
    </location>
</feature>
<gene>
    <name evidence="4" type="ORF">Egran_05735</name>
</gene>
<proteinExistence type="inferred from homology"/>
<feature type="region of interest" description="Disordered" evidence="2">
    <location>
        <begin position="52"/>
        <end position="102"/>
    </location>
</feature>
<evidence type="ECO:0000259" key="3">
    <source>
        <dbReference type="SMART" id="SM00993"/>
    </source>
</evidence>
<feature type="region of interest" description="Disordered" evidence="2">
    <location>
        <begin position="417"/>
        <end position="445"/>
    </location>
</feature>
<feature type="region of interest" description="Disordered" evidence="2">
    <location>
        <begin position="140"/>
        <end position="167"/>
    </location>
</feature>
<feature type="compositionally biased region" description="Basic and acidic residues" evidence="2">
    <location>
        <begin position="420"/>
        <end position="437"/>
    </location>
</feature>
<feature type="compositionally biased region" description="Basic and acidic residues" evidence="2">
    <location>
        <begin position="671"/>
        <end position="685"/>
    </location>
</feature>
<dbReference type="Pfam" id="PF05764">
    <property type="entry name" value="YL1"/>
    <property type="match status" value="1"/>
</dbReference>
<dbReference type="InterPro" id="IPR013272">
    <property type="entry name" value="Vps72/YL1_C"/>
</dbReference>
<organism evidence="4 5">
    <name type="scientific">Elaphomyces granulatus</name>
    <dbReference type="NCBI Taxonomy" id="519963"/>
    <lineage>
        <taxon>Eukaryota</taxon>
        <taxon>Fungi</taxon>
        <taxon>Dikarya</taxon>
        <taxon>Ascomycota</taxon>
        <taxon>Pezizomycotina</taxon>
        <taxon>Eurotiomycetes</taxon>
        <taxon>Eurotiomycetidae</taxon>
        <taxon>Eurotiales</taxon>
        <taxon>Elaphomycetaceae</taxon>
        <taxon>Elaphomyces</taxon>
    </lineage>
</organism>
<evidence type="ECO:0000313" key="5">
    <source>
        <dbReference type="Proteomes" id="UP000243515"/>
    </source>
</evidence>
<comment type="caution">
    <text evidence="4">The sequence shown here is derived from an EMBL/GenBank/DDBJ whole genome shotgun (WGS) entry which is preliminary data.</text>
</comment>
<feature type="region of interest" description="Disordered" evidence="2">
    <location>
        <begin position="336"/>
        <end position="384"/>
    </location>
</feature>
<name>A0A232LQQ9_9EURO</name>
<dbReference type="InterPro" id="IPR046757">
    <property type="entry name" value="YL1_N"/>
</dbReference>
<dbReference type="Pfam" id="PF08265">
    <property type="entry name" value="YL1_C"/>
    <property type="match status" value="1"/>
</dbReference>
<feature type="compositionally biased region" description="Acidic residues" evidence="2">
    <location>
        <begin position="82"/>
        <end position="102"/>
    </location>
</feature>
<sequence length="703" mass="77587">MLDNTPSRSGGDTSDDEAIETLIAGRAKRSTAGRKMPSLLNAEADDDLVLLFAEDENDEEFDEDDEMDGDGYDVTDMGVDSTSEEEEDPGPNPAEDDLEGEMELQTQAEHLAKKRKAQESLRMTALRKKVRIDMAAIQTPASRPKKKSERISWLPTPEDGPIRSSSRLQTMQNKELTHARLKDSEKKRIRLIATMEEAARRKERLKPKTMTQAERLAEAEKVERHNSKSLNRWEEMEKKKAEERRAKLEALQNRRLEGPVMSLWSGIAKWVNDKLTRVGSFDIAQKPEKQETEKKRRGKETESQDPVNGGELAKDASQKIPPQASFAVVLVNPSAEQTLPPAGDQSRKEDIPMEDATKQQQFSEKPMASEETGSSPPKRTGFLDSIRDCATLPDGVASPGLQPQPVQRNAPLSFTIATEPSKESSDLNVEKESRKQETFQQQPAESIPFLASASKESKQINPDTLFPNTLEAPVSSLSNQVGRSDEVSKAAVNGGVSSQDPKFTQITTAARPTLDVSTIQSNLEQQPLPNLFTQQTISPNSPPLATPPPSVVDYTGRTLLVLENFDDKSSQTREYSIYFNSKKPPKLAKFSSHLCVITSLPARYRDPGTGLPFANIDAFRVIQRTSDQKYAWSSMLGCYVGPLESAARGVPERFLAAANMNRKKPGVGADNGHEESKMGDSRVKCDTTPSTAGGGDPMECDKS</sequence>
<evidence type="ECO:0000313" key="4">
    <source>
        <dbReference type="EMBL" id="OXV06496.1"/>
    </source>
</evidence>
<dbReference type="PANTHER" id="PTHR13275">
    <property type="entry name" value="YL-1 PROTEIN TRANSCRIPTION FACTOR-LIKE 1"/>
    <property type="match status" value="1"/>
</dbReference>
<protein>
    <recommendedName>
        <fullName evidence="3">Vps72/YL1 C-terminal domain-containing protein</fullName>
    </recommendedName>
</protein>
<feature type="region of interest" description="Disordered" evidence="2">
    <location>
        <begin position="662"/>
        <end position="703"/>
    </location>
</feature>
<evidence type="ECO:0000256" key="1">
    <source>
        <dbReference type="ARBA" id="ARBA00006832"/>
    </source>
</evidence>
<feature type="domain" description="Vps72/YL1 C-terminal" evidence="3">
    <location>
        <begin position="593"/>
        <end position="622"/>
    </location>
</feature>
<dbReference type="GO" id="GO:0005634">
    <property type="term" value="C:nucleus"/>
    <property type="evidence" value="ECO:0007669"/>
    <property type="project" value="TreeGrafter"/>
</dbReference>
<dbReference type="PANTHER" id="PTHR13275:SF4">
    <property type="entry name" value="VACUOLAR PROTEIN SORTING-ASSOCIATED PROTEIN 72 HOMOLOG"/>
    <property type="match status" value="1"/>
</dbReference>
<reference evidence="4 5" key="1">
    <citation type="journal article" date="2015" name="Environ. Microbiol.">
        <title>Metagenome sequence of Elaphomyces granulatus from sporocarp tissue reveals Ascomycota ectomycorrhizal fingerprints of genome expansion and a Proteobacteria-rich microbiome.</title>
        <authorList>
            <person name="Quandt C.A."/>
            <person name="Kohler A."/>
            <person name="Hesse C.N."/>
            <person name="Sharpton T.J."/>
            <person name="Martin F."/>
            <person name="Spatafora J.W."/>
        </authorList>
    </citation>
    <scope>NUCLEOTIDE SEQUENCE [LARGE SCALE GENOMIC DNA]</scope>
    <source>
        <strain evidence="4 5">OSC145934</strain>
    </source>
</reference>
<dbReference type="EMBL" id="NPHW01005685">
    <property type="protein sequence ID" value="OXV06496.1"/>
    <property type="molecule type" value="Genomic_DNA"/>
</dbReference>
<dbReference type="AlphaFoldDB" id="A0A232LQQ9"/>
<comment type="similarity">
    <text evidence="1">Belongs to the VPS72/YL1 family.</text>
</comment>
<keyword evidence="5" id="KW-1185">Reference proteome</keyword>
<dbReference type="OrthoDB" id="3942062at2759"/>
<dbReference type="SMART" id="SM00993">
    <property type="entry name" value="YL1_C"/>
    <property type="match status" value="1"/>
</dbReference>
<evidence type="ECO:0000256" key="2">
    <source>
        <dbReference type="SAM" id="MobiDB-lite"/>
    </source>
</evidence>